<keyword evidence="4" id="KW-0479">Metal-binding</keyword>
<dbReference type="EMBL" id="JADGII010000002">
    <property type="protein sequence ID" value="MBF0635830.1"/>
    <property type="molecule type" value="Genomic_DNA"/>
</dbReference>
<evidence type="ECO:0000256" key="3">
    <source>
        <dbReference type="ARBA" id="ARBA00022691"/>
    </source>
</evidence>
<dbReference type="InterPro" id="IPR012840">
    <property type="entry name" value="NrdG2"/>
</dbReference>
<name>A0ABR9XPW2_9CHLB</name>
<keyword evidence="6" id="KW-0411">Iron-sulfur</keyword>
<comment type="caution">
    <text evidence="8">The sequence shown here is derived from an EMBL/GenBank/DDBJ whole genome shotgun (WGS) entry which is preliminary data.</text>
</comment>
<dbReference type="InterPro" id="IPR034457">
    <property type="entry name" value="Organic_radical-activating"/>
</dbReference>
<evidence type="ECO:0000313" key="9">
    <source>
        <dbReference type="Proteomes" id="UP000619838"/>
    </source>
</evidence>
<dbReference type="CDD" id="cd01335">
    <property type="entry name" value="Radical_SAM"/>
    <property type="match status" value="1"/>
</dbReference>
<dbReference type="PANTHER" id="PTHR30352">
    <property type="entry name" value="PYRUVATE FORMATE-LYASE-ACTIVATING ENZYME"/>
    <property type="match status" value="1"/>
</dbReference>
<evidence type="ECO:0000259" key="7">
    <source>
        <dbReference type="PROSITE" id="PS51918"/>
    </source>
</evidence>
<dbReference type="InterPro" id="IPR007197">
    <property type="entry name" value="rSAM"/>
</dbReference>
<dbReference type="PROSITE" id="PS51918">
    <property type="entry name" value="RADICAL_SAM"/>
    <property type="match status" value="1"/>
</dbReference>
<sequence length="254" mass="28337">MNRVVSATPGELVAHGEKAVSAVLPGGFLKQSFIDWPGHIAAVLYTTGCNMRCVYCHNPGLVRPELIRPYGAAECRRIADWLVGNRNLLDGVVVSGGEPTLQRRLPGFLQWLRSCGFRVKLDTNGTNPQLLEELLHEHMVDAVSMDLKAPLELQAHREVCGRGITSAMVDRISRSLELLQAWDGEVEIRSTLFRPFHDHRAIREMYRSVTGTWTIQSYSPRVTLESMEAAPCEKEDILDMLGAGDDKAVGIRFR</sequence>
<dbReference type="InterPro" id="IPR058240">
    <property type="entry name" value="rSAM_sf"/>
</dbReference>
<protein>
    <submittedName>
        <fullName evidence="8">Anaerobic ribonucleoside-triphosphate reductase activating protein</fullName>
    </submittedName>
</protein>
<proteinExistence type="predicted"/>
<keyword evidence="3" id="KW-0949">S-adenosyl-L-methionine</keyword>
<feature type="domain" description="Radical SAM core" evidence="7">
    <location>
        <begin position="35"/>
        <end position="254"/>
    </location>
</feature>
<gene>
    <name evidence="8" type="ORF">INT08_01355</name>
</gene>
<evidence type="ECO:0000256" key="5">
    <source>
        <dbReference type="ARBA" id="ARBA00023004"/>
    </source>
</evidence>
<evidence type="ECO:0000256" key="6">
    <source>
        <dbReference type="ARBA" id="ARBA00023014"/>
    </source>
</evidence>
<dbReference type="Proteomes" id="UP000619838">
    <property type="component" value="Unassembled WGS sequence"/>
</dbReference>
<dbReference type="RefSeq" id="WP_175187148.1">
    <property type="nucleotide sequence ID" value="NZ_JABVZQ010000004.1"/>
</dbReference>
<dbReference type="NCBIfam" id="TIGR02495">
    <property type="entry name" value="NrdG2"/>
    <property type="match status" value="1"/>
</dbReference>
<keyword evidence="5" id="KW-0408">Iron</keyword>
<keyword evidence="2" id="KW-0004">4Fe-4S</keyword>
<dbReference type="SFLD" id="SFLDG01094">
    <property type="entry name" value="Uncharacterised_Radical_SAM_Su"/>
    <property type="match status" value="1"/>
</dbReference>
<dbReference type="SFLD" id="SFLDS00029">
    <property type="entry name" value="Radical_SAM"/>
    <property type="match status" value="1"/>
</dbReference>
<dbReference type="SUPFAM" id="SSF102114">
    <property type="entry name" value="Radical SAM enzymes"/>
    <property type="match status" value="1"/>
</dbReference>
<dbReference type="PANTHER" id="PTHR30352:SF13">
    <property type="entry name" value="GLYCYL-RADICAL ENZYME ACTIVATING ENZYME YJJW-RELATED"/>
    <property type="match status" value="1"/>
</dbReference>
<keyword evidence="9" id="KW-1185">Reference proteome</keyword>
<accession>A0ABR9XPW2</accession>
<evidence type="ECO:0000313" key="8">
    <source>
        <dbReference type="EMBL" id="MBF0635830.1"/>
    </source>
</evidence>
<reference evidence="8 9" key="1">
    <citation type="journal article" date="2020" name="Microorganisms">
        <title>Simultaneous Genome Sequencing of Prosthecochloris ethylica and Desulfuromonas acetoxidans within a Syntrophic Mixture Reveals Unique Pili and Protein Interactions.</title>
        <authorList>
            <person name="Kyndt J.A."/>
            <person name="Van Beeumen J.J."/>
            <person name="Meyer T.E."/>
        </authorList>
    </citation>
    <scope>NUCLEOTIDE SEQUENCE [LARGE SCALE GENOMIC DNA]</scope>
    <source>
        <strain evidence="8 9">N3</strain>
    </source>
</reference>
<evidence type="ECO:0000256" key="2">
    <source>
        <dbReference type="ARBA" id="ARBA00022485"/>
    </source>
</evidence>
<evidence type="ECO:0000256" key="1">
    <source>
        <dbReference type="ARBA" id="ARBA00001966"/>
    </source>
</evidence>
<dbReference type="InterPro" id="IPR013785">
    <property type="entry name" value="Aldolase_TIM"/>
</dbReference>
<dbReference type="Gene3D" id="3.20.20.70">
    <property type="entry name" value="Aldolase class I"/>
    <property type="match status" value="1"/>
</dbReference>
<evidence type="ECO:0000256" key="4">
    <source>
        <dbReference type="ARBA" id="ARBA00022723"/>
    </source>
</evidence>
<dbReference type="Pfam" id="PF04055">
    <property type="entry name" value="Radical_SAM"/>
    <property type="match status" value="1"/>
</dbReference>
<organism evidence="8 9">
    <name type="scientific">Prosthecochloris ethylica</name>
    <dbReference type="NCBI Taxonomy" id="2743976"/>
    <lineage>
        <taxon>Bacteria</taxon>
        <taxon>Pseudomonadati</taxon>
        <taxon>Chlorobiota</taxon>
        <taxon>Chlorobiia</taxon>
        <taxon>Chlorobiales</taxon>
        <taxon>Chlorobiaceae</taxon>
        <taxon>Prosthecochloris</taxon>
    </lineage>
</organism>
<comment type="cofactor">
    <cofactor evidence="1">
        <name>[4Fe-4S] cluster</name>
        <dbReference type="ChEBI" id="CHEBI:49883"/>
    </cofactor>
</comment>